<dbReference type="Pfam" id="PF02538">
    <property type="entry name" value="Hydantoinase_B"/>
    <property type="match status" value="1"/>
</dbReference>
<dbReference type="STRING" id="679901.Mzhil_1628"/>
<feature type="domain" description="Hydantoinase B/oxoprolinase" evidence="3">
    <location>
        <begin position="709"/>
        <end position="1213"/>
    </location>
</feature>
<dbReference type="EMBL" id="CP002101">
    <property type="protein sequence ID" value="AEH61464.1"/>
    <property type="molecule type" value="Genomic_DNA"/>
</dbReference>
<comment type="similarity">
    <text evidence="1">Belongs to the oxoprolinase family.</text>
</comment>
<keyword evidence="6" id="KW-0378">Hydrolase</keyword>
<evidence type="ECO:0000259" key="5">
    <source>
        <dbReference type="Pfam" id="PF19278"/>
    </source>
</evidence>
<dbReference type="PANTHER" id="PTHR11365:SF23">
    <property type="entry name" value="HYPOTHETICAL 5-OXOPROLINASE (EUROFUNG)-RELATED"/>
    <property type="match status" value="1"/>
</dbReference>
<reference evidence="6 7" key="1">
    <citation type="submission" date="2010-07" db="EMBL/GenBank/DDBJ databases">
        <title>The complete genome of Methanosalsum zhilinae DSM 4017.</title>
        <authorList>
            <consortium name="US DOE Joint Genome Institute (JGI-PGF)"/>
            <person name="Lucas S."/>
            <person name="Copeland A."/>
            <person name="Lapidus A."/>
            <person name="Glavina del Rio T."/>
            <person name="Dalin E."/>
            <person name="Tice H."/>
            <person name="Bruce D."/>
            <person name="Goodwin L."/>
            <person name="Pitluck S."/>
            <person name="Kyrpides N."/>
            <person name="Mavromatis K."/>
            <person name="Ovchinnikova G."/>
            <person name="Daligault H."/>
            <person name="Detter J.C."/>
            <person name="Han C."/>
            <person name="Tapia R."/>
            <person name="Larimer F."/>
            <person name="Land M."/>
            <person name="Hauser L."/>
            <person name="Markowitz V."/>
            <person name="Cheng J.-F."/>
            <person name="Hugenholtz P."/>
            <person name="Woyke T."/>
            <person name="Wu D."/>
            <person name="Spring S."/>
            <person name="Schueler E."/>
            <person name="Brambilla E."/>
            <person name="Klenk H.-P."/>
            <person name="Eisen J.A."/>
        </authorList>
    </citation>
    <scope>NUCLEOTIDE SEQUENCE [LARGE SCALE GENOMIC DNA]</scope>
    <source>
        <strain evidence="7">DSM 4017 / NBRC 107636 / OCM 62 / WeN5</strain>
    </source>
</reference>
<proteinExistence type="inferred from homology"/>
<evidence type="ECO:0000313" key="7">
    <source>
        <dbReference type="Proteomes" id="UP000006622"/>
    </source>
</evidence>
<dbReference type="Pfam" id="PF01968">
    <property type="entry name" value="Hydantoinase_A"/>
    <property type="match status" value="1"/>
</dbReference>
<evidence type="ECO:0000259" key="3">
    <source>
        <dbReference type="Pfam" id="PF02538"/>
    </source>
</evidence>
<dbReference type="Proteomes" id="UP000006622">
    <property type="component" value="Chromosome"/>
</dbReference>
<evidence type="ECO:0000256" key="1">
    <source>
        <dbReference type="ARBA" id="ARBA00010403"/>
    </source>
</evidence>
<gene>
    <name evidence="6" type="ordered locus">Mzhil_1628</name>
</gene>
<feature type="domain" description="Hydantoinase/oxoprolinase N-terminal" evidence="4">
    <location>
        <begin position="17"/>
        <end position="195"/>
    </location>
</feature>
<dbReference type="AlphaFoldDB" id="F7XPM8"/>
<protein>
    <submittedName>
        <fullName evidence="6">5-oxoprolinase (ATP-hydrolyzing)</fullName>
        <ecNumber evidence="6">3.5.2.9</ecNumber>
    </submittedName>
</protein>
<dbReference type="KEGG" id="mzh:Mzhil_1628"/>
<feature type="domain" description="Hydantoinase A/oxoprolinase" evidence="2">
    <location>
        <begin position="215"/>
        <end position="507"/>
    </location>
</feature>
<dbReference type="HOGENOM" id="CLU_002157_0_0_2"/>
<dbReference type="Pfam" id="PF19278">
    <property type="entry name" value="Hydant_A_C"/>
    <property type="match status" value="1"/>
</dbReference>
<feature type="domain" description="Acetophenone carboxylase-like C-terminal" evidence="5">
    <location>
        <begin position="516"/>
        <end position="693"/>
    </location>
</feature>
<dbReference type="InterPro" id="IPR049517">
    <property type="entry name" value="ACX-like_C"/>
</dbReference>
<name>F7XPM8_METZD</name>
<keyword evidence="7" id="KW-1185">Reference proteome</keyword>
<organism evidence="6 7">
    <name type="scientific">Methanosalsum zhilinae (strain DSM 4017 / NBRC 107636 / OCM 62 / WeN5)</name>
    <name type="common">Methanohalophilus zhilinae</name>
    <dbReference type="NCBI Taxonomy" id="679901"/>
    <lineage>
        <taxon>Archaea</taxon>
        <taxon>Methanobacteriati</taxon>
        <taxon>Methanobacteriota</taxon>
        <taxon>Stenosarchaea group</taxon>
        <taxon>Methanomicrobia</taxon>
        <taxon>Methanosarcinales</taxon>
        <taxon>Methanosarcinaceae</taxon>
        <taxon>Methanosalsum</taxon>
    </lineage>
</organism>
<dbReference type="InterPro" id="IPR003692">
    <property type="entry name" value="Hydantoinase_B"/>
</dbReference>
<dbReference type="PANTHER" id="PTHR11365">
    <property type="entry name" value="5-OXOPROLINASE RELATED"/>
    <property type="match status" value="1"/>
</dbReference>
<dbReference type="RefSeq" id="WP_013898900.1">
    <property type="nucleotide sequence ID" value="NC_015676.1"/>
</dbReference>
<dbReference type="InterPro" id="IPR045079">
    <property type="entry name" value="Oxoprolinase-like"/>
</dbReference>
<sequence length="1214" mass="134182">MTTDLVEMSMTTGKWQFWIDRGGTFTDIVAENPEGQLITHKLLSCNPEQYSDSSIQGIRDILGCDPDQEIPSGIIETIRMGTTIGTNALLERKGERTVLVTTRGFRDLLEIGYQNRPDIFALNILKTDQLYERVIEVDERYDASGRKIHRPNIESLKRKLEDAFSSGIRAVAVALMHAYRYPDHEIEIAEIARETGFTQISLSHRVSPLIRIINRAETAVVDAYLSPVLRRYTENISTVLGTSSNDGTRLMFMQSNGGLVDARSFQGKDCILSGPAGGIVGAVQTSRIAGFDRIISFDMGGTSTDVAHYRGEYERSFDNMIAGIHLQSPMMKIHTIAAGGGSVLHFDGERMKVGPDSAGSNPGPACYRMGGPLTVTDCNVMLGRIQADHFPHVFGPEGNMPLDEETVHDTFSRLAQEVTASTGRKYTPEEVAEGFLDVAVENMANAIKKISLQKGYDVKEYTLCCFGGAGGQHACRVADTLGIDTIFIHPYAGVLSAYGIGLADQREILEQAIEKKLREDVVEEVRDILSDLEKEGKNRLVQQNVMQDNIISVARMHIRYSGSDTNLQIELEDGMDQQSIASAFNRKHRQIFGFMDPERTPVIEAVSMEVIGTTERIAERVHETHENVECIPARKIRTYFYGQYHDTPIFLRNDLRPGCRIQGPSVIIEDTSTIVIEPGWEGEITQHNHIILRRVMPRFCDNIADTSADPVMLEIFNNRFMSIAEQMGYTLQNTSHSVNIKERRDFSCALFDRDGNLIANAPHIPVHIGSMSESVRSLIRNVPDMEDGDTYLINSPYQGGTHLPDITVITPVFDSRNERYAYVASRGHHADIGGKTPGSMPHDSRNIHEEGVLTSGLRIVRKRHFDGERVLQWLGSGPYPARKPLQNMADIRAQIAANEKGIIEFRKLVEQYSEEVISSYMKHVQDNAENEVRKVIDVLGNGSYSYRMDDGSIISVRITIDRTRGCACIDFTGTSVQSPGNFNAPASVCRAAVLYVFRTLVQSDIPLNDGCLRPLEIIIPEGSILDPEYPAAVVAGNVETSQCIVDTLFAALDIMAPSQGTMNNFTFGNDSYQYYETICGGAGAGPGFDGADAVHTHMTNSRITDPEVMEIRYPVMLEEFSIRKNSGGQGKYRGGNGTVRKVRFFEKMNATILSGHRKYPPSGLRGAGPGKCGVNRVIRRDGKVIEIGGSGSVLVEQGDLFLIETPGGGGYGEK</sequence>
<accession>F7XPM8</accession>
<dbReference type="GO" id="GO:0017168">
    <property type="term" value="F:5-oxoprolinase (ATP-hydrolyzing) activity"/>
    <property type="evidence" value="ECO:0007669"/>
    <property type="project" value="UniProtKB-EC"/>
</dbReference>
<dbReference type="Pfam" id="PF05378">
    <property type="entry name" value="Hydant_A_N"/>
    <property type="match status" value="1"/>
</dbReference>
<evidence type="ECO:0000259" key="4">
    <source>
        <dbReference type="Pfam" id="PF05378"/>
    </source>
</evidence>
<dbReference type="InterPro" id="IPR002821">
    <property type="entry name" value="Hydantoinase_A"/>
</dbReference>
<dbReference type="EC" id="3.5.2.9" evidence="6"/>
<dbReference type="GO" id="GO:0005829">
    <property type="term" value="C:cytosol"/>
    <property type="evidence" value="ECO:0007669"/>
    <property type="project" value="TreeGrafter"/>
</dbReference>
<evidence type="ECO:0000313" key="6">
    <source>
        <dbReference type="EMBL" id="AEH61464.1"/>
    </source>
</evidence>
<evidence type="ECO:0000259" key="2">
    <source>
        <dbReference type="Pfam" id="PF01968"/>
    </source>
</evidence>
<dbReference type="GO" id="GO:0006749">
    <property type="term" value="P:glutathione metabolic process"/>
    <property type="evidence" value="ECO:0007669"/>
    <property type="project" value="TreeGrafter"/>
</dbReference>
<dbReference type="InterPro" id="IPR008040">
    <property type="entry name" value="Hydant_A_N"/>
</dbReference>
<dbReference type="GeneID" id="10823268"/>